<evidence type="ECO:0000313" key="4">
    <source>
        <dbReference type="EMBL" id="CAB3229221.1"/>
    </source>
</evidence>
<dbReference type="Pfam" id="PF25298">
    <property type="entry name" value="Baculo_FP_2nd"/>
    <property type="match status" value="1"/>
</dbReference>
<evidence type="ECO:0000256" key="1">
    <source>
        <dbReference type="SAM" id="Coils"/>
    </source>
</evidence>
<keyword evidence="1" id="KW-0175">Coiled coil</keyword>
<reference evidence="4 5" key="1">
    <citation type="submission" date="2020-04" db="EMBL/GenBank/DDBJ databases">
        <authorList>
            <person name="Wallbank WR R."/>
            <person name="Pardo Diaz C."/>
            <person name="Kozak K."/>
            <person name="Martin S."/>
            <person name="Jiggins C."/>
            <person name="Moest M."/>
            <person name="Warren A I."/>
            <person name="Byers J.R.P. K."/>
            <person name="Montejo-Kovacevich G."/>
            <person name="Yen C E."/>
        </authorList>
    </citation>
    <scope>NUCLEOTIDE SEQUENCE [LARGE SCALE GENOMIC DNA]</scope>
</reference>
<dbReference type="EMBL" id="CADEBC010000369">
    <property type="protein sequence ID" value="CAB3229221.1"/>
    <property type="molecule type" value="Genomic_DNA"/>
</dbReference>
<dbReference type="AlphaFoldDB" id="A0A8S0Z890"/>
<comment type="caution">
    <text evidence="4">The sequence shown here is derived from an EMBL/GenBank/DDBJ whole genome shotgun (WGS) entry which is preliminary data.</text>
</comment>
<dbReference type="OrthoDB" id="7251849at2759"/>
<sequence length="305" mass="34868">MAALRTPPGKPNVSQHVLSESDIANLDPETPLSFVGRRPKIPRKEDSQKSEDSTLKEELLSLLTNWKKDQDATLSKLCADMAELKQQNCNIQATSDELEKSIKFMSSQYEDIRGKLLEMERERTENLSYIITLENKIEDMQKKLKSTVIEFRNLPQQVKDETQQDLCELVQKTCSSVNTSIESSEIRDIFRLTTKLGTSIVVTDLTTVLIKNRILSGVREFNQTHPNNKLSSLTIGLSGPTKPIYVVESLTNKNRKLYSMARETAKTLDYKYCWNKSGNIYMRKNDGDTRLVIRKESDLTILKKQ</sequence>
<feature type="domain" description="FP protein C-terminal" evidence="3">
    <location>
        <begin position="251"/>
        <end position="300"/>
    </location>
</feature>
<feature type="region of interest" description="Disordered" evidence="2">
    <location>
        <begin position="1"/>
        <end position="52"/>
    </location>
</feature>
<dbReference type="Proteomes" id="UP000494106">
    <property type="component" value="Unassembled WGS sequence"/>
</dbReference>
<name>A0A8S0Z890_ARCPL</name>
<gene>
    <name evidence="4" type="ORF">APLA_LOCUS3884</name>
</gene>
<evidence type="ECO:0000313" key="5">
    <source>
        <dbReference type="Proteomes" id="UP000494106"/>
    </source>
</evidence>
<keyword evidence="5" id="KW-1185">Reference proteome</keyword>
<dbReference type="InterPro" id="IPR057251">
    <property type="entry name" value="FP_C"/>
</dbReference>
<protein>
    <recommendedName>
        <fullName evidence="3">FP protein C-terminal domain-containing protein</fullName>
    </recommendedName>
</protein>
<feature type="compositionally biased region" description="Basic and acidic residues" evidence="2">
    <location>
        <begin position="42"/>
        <end position="52"/>
    </location>
</feature>
<evidence type="ECO:0000256" key="2">
    <source>
        <dbReference type="SAM" id="MobiDB-lite"/>
    </source>
</evidence>
<accession>A0A8S0Z890</accession>
<feature type="coiled-coil region" evidence="1">
    <location>
        <begin position="67"/>
        <end position="150"/>
    </location>
</feature>
<evidence type="ECO:0000259" key="3">
    <source>
        <dbReference type="Pfam" id="PF25298"/>
    </source>
</evidence>
<organism evidence="4 5">
    <name type="scientific">Arctia plantaginis</name>
    <name type="common">Wood tiger moth</name>
    <name type="synonym">Phalaena plantaginis</name>
    <dbReference type="NCBI Taxonomy" id="874455"/>
    <lineage>
        <taxon>Eukaryota</taxon>
        <taxon>Metazoa</taxon>
        <taxon>Ecdysozoa</taxon>
        <taxon>Arthropoda</taxon>
        <taxon>Hexapoda</taxon>
        <taxon>Insecta</taxon>
        <taxon>Pterygota</taxon>
        <taxon>Neoptera</taxon>
        <taxon>Endopterygota</taxon>
        <taxon>Lepidoptera</taxon>
        <taxon>Glossata</taxon>
        <taxon>Ditrysia</taxon>
        <taxon>Noctuoidea</taxon>
        <taxon>Erebidae</taxon>
        <taxon>Arctiinae</taxon>
        <taxon>Arctia</taxon>
    </lineage>
</organism>
<proteinExistence type="predicted"/>